<dbReference type="InterPro" id="IPR036875">
    <property type="entry name" value="Znf_CCHC_sf"/>
</dbReference>
<keyword evidence="2" id="KW-0479">Metal-binding</keyword>
<keyword evidence="2" id="KW-0863">Zinc-finger</keyword>
<sequence>MTDGLGEFWKNNKTDLLLAFDPEAEKVSWLDFVEDFKTSFEPLNTALEAQMKLRDLKMKERADEYTYQFAYLAKQTRYNDAAQIMVFKRGLPRRAPTNIKDWMNAAILFNKSYKQAIEYGKTWDDDNGRKPKRSFRKKEEVAIKQQQISEADQKEYMAKGLCFQCSRGGHWIKDCLDSPKKDEKKREEPKKLTREEWYAKIKALVNDQPEEEKNSLIDLMELEAKMDRNSMHIPLQYKVGTKIIEMQALLDSGTGGRFIGKTLARELGKKWISLPKKIKVFNMDGTPNKTAWISHVVELEFSITGKEFQENFMISGIGDESIILGLSWLRYHNPKIDWETGEVKFTPRRKIHIKRFKGVLDNTSTEVLIGARITTSQELAHQQQEVRREIDELIPSYLQGYRDRFEKKKAE</sequence>
<dbReference type="CDD" id="cd00303">
    <property type="entry name" value="retropepsin_like"/>
    <property type="match status" value="1"/>
</dbReference>
<dbReference type="InterPro" id="IPR005162">
    <property type="entry name" value="Retrotrans_gag_dom"/>
</dbReference>
<evidence type="ECO:0000259" key="3">
    <source>
        <dbReference type="PROSITE" id="PS50158"/>
    </source>
</evidence>
<gene>
    <name evidence="4" type="ORF">WG66_1529</name>
</gene>
<feature type="domain" description="CCHC-type" evidence="3">
    <location>
        <begin position="162"/>
        <end position="175"/>
    </location>
</feature>
<evidence type="ECO:0000313" key="5">
    <source>
        <dbReference type="Proteomes" id="UP000054988"/>
    </source>
</evidence>
<comment type="caution">
    <text evidence="4">The sequence shown here is derived from an EMBL/GenBank/DDBJ whole genome shotgun (WGS) entry which is preliminary data.</text>
</comment>
<dbReference type="SUPFAM" id="SSF57756">
    <property type="entry name" value="Retrovirus zinc finger-like domains"/>
    <property type="match status" value="1"/>
</dbReference>
<dbReference type="PANTHER" id="PTHR15503:SF22">
    <property type="entry name" value="TRANSPOSON TY3-I GAG POLYPROTEIN"/>
    <property type="match status" value="1"/>
</dbReference>
<protein>
    <recommendedName>
        <fullName evidence="3">CCHC-type domain-containing protein</fullName>
    </recommendedName>
</protein>
<evidence type="ECO:0000256" key="1">
    <source>
        <dbReference type="ARBA" id="ARBA00022664"/>
    </source>
</evidence>
<dbReference type="InterPro" id="IPR032567">
    <property type="entry name" value="RTL1-rel"/>
</dbReference>
<dbReference type="EMBL" id="LATX01000569">
    <property type="protein sequence ID" value="KTB45889.1"/>
    <property type="molecule type" value="Genomic_DNA"/>
</dbReference>
<dbReference type="Gene3D" id="4.10.60.10">
    <property type="entry name" value="Zinc finger, CCHC-type"/>
    <property type="match status" value="1"/>
</dbReference>
<dbReference type="Pfam" id="PF03732">
    <property type="entry name" value="Retrotrans_gag"/>
    <property type="match status" value="1"/>
</dbReference>
<dbReference type="InterPro" id="IPR001878">
    <property type="entry name" value="Znf_CCHC"/>
</dbReference>
<evidence type="ECO:0000313" key="4">
    <source>
        <dbReference type="EMBL" id="KTB45889.1"/>
    </source>
</evidence>
<dbReference type="PANTHER" id="PTHR15503">
    <property type="entry name" value="LDOC1 RELATED"/>
    <property type="match status" value="1"/>
</dbReference>
<organism evidence="4 5">
    <name type="scientific">Moniliophthora roreri</name>
    <name type="common">Frosty pod rot fungus</name>
    <name type="synonym">Monilia roreri</name>
    <dbReference type="NCBI Taxonomy" id="221103"/>
    <lineage>
        <taxon>Eukaryota</taxon>
        <taxon>Fungi</taxon>
        <taxon>Dikarya</taxon>
        <taxon>Basidiomycota</taxon>
        <taxon>Agaricomycotina</taxon>
        <taxon>Agaricomycetes</taxon>
        <taxon>Agaricomycetidae</taxon>
        <taxon>Agaricales</taxon>
        <taxon>Marasmiineae</taxon>
        <taxon>Marasmiaceae</taxon>
        <taxon>Moniliophthora</taxon>
    </lineage>
</organism>
<dbReference type="AlphaFoldDB" id="A0A0W0GBC2"/>
<dbReference type="Proteomes" id="UP000054988">
    <property type="component" value="Unassembled WGS sequence"/>
</dbReference>
<dbReference type="GO" id="GO:0008270">
    <property type="term" value="F:zinc ion binding"/>
    <property type="evidence" value="ECO:0007669"/>
    <property type="project" value="UniProtKB-KW"/>
</dbReference>
<proteinExistence type="predicted"/>
<keyword evidence="1" id="KW-0507">mRNA processing</keyword>
<accession>A0A0W0GBC2</accession>
<evidence type="ECO:0000256" key="2">
    <source>
        <dbReference type="PROSITE-ProRule" id="PRU00047"/>
    </source>
</evidence>
<dbReference type="GO" id="GO:0003676">
    <property type="term" value="F:nucleic acid binding"/>
    <property type="evidence" value="ECO:0007669"/>
    <property type="project" value="InterPro"/>
</dbReference>
<dbReference type="PROSITE" id="PS50158">
    <property type="entry name" value="ZF_CCHC"/>
    <property type="match status" value="1"/>
</dbReference>
<keyword evidence="2" id="KW-0862">Zinc</keyword>
<name>A0A0W0GBC2_MONRR</name>
<dbReference type="Gene3D" id="2.40.70.10">
    <property type="entry name" value="Acid Proteases"/>
    <property type="match status" value="1"/>
</dbReference>
<dbReference type="InterPro" id="IPR021109">
    <property type="entry name" value="Peptidase_aspartic_dom_sf"/>
</dbReference>
<dbReference type="GO" id="GO:0006397">
    <property type="term" value="P:mRNA processing"/>
    <property type="evidence" value="ECO:0007669"/>
    <property type="project" value="UniProtKB-KW"/>
</dbReference>
<reference evidence="4 5" key="1">
    <citation type="submission" date="2015-12" db="EMBL/GenBank/DDBJ databases">
        <title>Draft genome sequence of Moniliophthora roreri, the causal agent of frosty pod rot of cacao.</title>
        <authorList>
            <person name="Aime M.C."/>
            <person name="Diaz-Valderrama J.R."/>
            <person name="Kijpornyongpan T."/>
            <person name="Phillips-Mora W."/>
        </authorList>
    </citation>
    <scope>NUCLEOTIDE SEQUENCE [LARGE SCALE GENOMIC DNA]</scope>
    <source>
        <strain evidence="4 5">MCA 2952</strain>
    </source>
</reference>